<sequence>MSAKRRRPTFGMHHLTVVPRNAEGAAAQSDDPDEGRRDDE</sequence>
<dbReference type="AlphaFoldDB" id="A0A9E7U512"/>
<dbReference type="KEGG" id="ssai:N0B31_01395"/>
<evidence type="ECO:0000313" key="3">
    <source>
        <dbReference type="Proteomes" id="UP001057580"/>
    </source>
</evidence>
<name>A0A9E7U512_9EURY</name>
<keyword evidence="3" id="KW-1185">Reference proteome</keyword>
<dbReference type="EMBL" id="CP104003">
    <property type="protein sequence ID" value="UWM54945.1"/>
    <property type="molecule type" value="Genomic_DNA"/>
</dbReference>
<protein>
    <submittedName>
        <fullName evidence="2">Uncharacterized protein</fullName>
    </submittedName>
</protein>
<dbReference type="GeneID" id="74941035"/>
<evidence type="ECO:0000256" key="1">
    <source>
        <dbReference type="SAM" id="MobiDB-lite"/>
    </source>
</evidence>
<accession>A0A9E7U512</accession>
<dbReference type="RefSeq" id="WP_260593993.1">
    <property type="nucleotide sequence ID" value="NZ_CP104003.1"/>
</dbReference>
<reference evidence="2" key="1">
    <citation type="submission" date="2022-09" db="EMBL/GenBank/DDBJ databases">
        <title>Diverse halophilic archaea isolated from saline environments.</title>
        <authorList>
            <person name="Cui H.-L."/>
        </authorList>
    </citation>
    <scope>NUCLEOTIDE SEQUENCE</scope>
    <source>
        <strain evidence="2">ZS-35-S2</strain>
    </source>
</reference>
<feature type="region of interest" description="Disordered" evidence="1">
    <location>
        <begin position="1"/>
        <end position="40"/>
    </location>
</feature>
<dbReference type="Proteomes" id="UP001057580">
    <property type="component" value="Chromosome"/>
</dbReference>
<organism evidence="2 3">
    <name type="scientific">Salinirubellus salinus</name>
    <dbReference type="NCBI Taxonomy" id="1364945"/>
    <lineage>
        <taxon>Archaea</taxon>
        <taxon>Methanobacteriati</taxon>
        <taxon>Methanobacteriota</taxon>
        <taxon>Stenosarchaea group</taxon>
        <taxon>Halobacteria</taxon>
        <taxon>Halobacteriales</taxon>
        <taxon>Natronomonadaceae</taxon>
        <taxon>Salinirubellus</taxon>
    </lineage>
</organism>
<gene>
    <name evidence="2" type="ORF">N0B31_01395</name>
</gene>
<evidence type="ECO:0000313" key="2">
    <source>
        <dbReference type="EMBL" id="UWM54945.1"/>
    </source>
</evidence>
<proteinExistence type="predicted"/>